<dbReference type="AlphaFoldDB" id="A0A561R7M1"/>
<dbReference type="PROSITE" id="PS51318">
    <property type="entry name" value="TAT"/>
    <property type="match status" value="1"/>
</dbReference>
<dbReference type="SUPFAM" id="SSF53850">
    <property type="entry name" value="Periplasmic binding protein-like II"/>
    <property type="match status" value="1"/>
</dbReference>
<dbReference type="InterPro" id="IPR006311">
    <property type="entry name" value="TAT_signal"/>
</dbReference>
<comment type="caution">
    <text evidence="2">The sequence shown here is derived from an EMBL/GenBank/DDBJ whole genome shotgun (WGS) entry which is preliminary data.</text>
</comment>
<dbReference type="GO" id="GO:0009228">
    <property type="term" value="P:thiamine biosynthetic process"/>
    <property type="evidence" value="ECO:0007669"/>
    <property type="project" value="InterPro"/>
</dbReference>
<evidence type="ECO:0000313" key="3">
    <source>
        <dbReference type="Proteomes" id="UP000320653"/>
    </source>
</evidence>
<evidence type="ECO:0000259" key="1">
    <source>
        <dbReference type="Pfam" id="PF09084"/>
    </source>
</evidence>
<dbReference type="PANTHER" id="PTHR31528">
    <property type="entry name" value="4-AMINO-5-HYDROXYMETHYL-2-METHYLPYRIMIDINE PHOSPHATE SYNTHASE THI11-RELATED"/>
    <property type="match status" value="1"/>
</dbReference>
<keyword evidence="3" id="KW-1185">Reference proteome</keyword>
<reference evidence="2 3" key="1">
    <citation type="submission" date="2019-06" db="EMBL/GenBank/DDBJ databases">
        <title>Sorghum-associated microbial communities from plants grown in Nebraska, USA.</title>
        <authorList>
            <person name="Schachtman D."/>
        </authorList>
    </citation>
    <scope>NUCLEOTIDE SEQUENCE [LARGE SCALE GENOMIC DNA]</scope>
    <source>
        <strain evidence="2 3">1225</strain>
    </source>
</reference>
<dbReference type="InterPro" id="IPR015168">
    <property type="entry name" value="SsuA/THI5"/>
</dbReference>
<feature type="domain" description="SsuA/THI5-like" evidence="1">
    <location>
        <begin position="51"/>
        <end position="248"/>
    </location>
</feature>
<dbReference type="Gene3D" id="3.40.190.10">
    <property type="entry name" value="Periplasmic binding protein-like II"/>
    <property type="match status" value="2"/>
</dbReference>
<name>A0A561R7M1_9HYPH</name>
<proteinExistence type="predicted"/>
<dbReference type="RefSeq" id="WP_145631862.1">
    <property type="nucleotide sequence ID" value="NZ_VIWP01000001.1"/>
</dbReference>
<dbReference type="OrthoDB" id="9815602at2"/>
<gene>
    <name evidence="2" type="ORF">FHW37_101399</name>
</gene>
<dbReference type="PANTHER" id="PTHR31528:SF3">
    <property type="entry name" value="THIAMINE BIOSYNTHESIS PROTEIN HI_0357-RELATED"/>
    <property type="match status" value="1"/>
</dbReference>
<dbReference type="Proteomes" id="UP000320653">
    <property type="component" value="Unassembled WGS sequence"/>
</dbReference>
<organism evidence="2 3">
    <name type="scientific">Neorhizobium alkalisoli</name>
    <dbReference type="NCBI Taxonomy" id="528178"/>
    <lineage>
        <taxon>Bacteria</taxon>
        <taxon>Pseudomonadati</taxon>
        <taxon>Pseudomonadota</taxon>
        <taxon>Alphaproteobacteria</taxon>
        <taxon>Hyphomicrobiales</taxon>
        <taxon>Rhizobiaceae</taxon>
        <taxon>Rhizobium/Agrobacterium group</taxon>
        <taxon>Neorhizobium</taxon>
    </lineage>
</organism>
<protein>
    <submittedName>
        <fullName evidence="2">NitT/TauT family transport system substrate-binding protein</fullName>
    </submittedName>
</protein>
<sequence>MGNLEHTRRHFLGASVALGSAAAFGFKAQAQSREAVTYMTPFGYLMDYVETIYGKTSGIFEKRNVDLKIEGGRGSSMAIQQLSAGNILVSRTGGTDLLKAYAKSPDLVAIANVYPKDLFWVIGNKETPINSVEDMVGKTIGVVSVGGATENLLDMMLAKAGIEKSAVKREAVGTAPAAFELIAAGRISAYISTNLTLFLLQQAGRPVNAWSIDKVAPSPGDLYVTTKKAVKERPEALANFLLGVHDTLGALTTAKPEDIIKSVSSGYDLPETKRLDGGVPALEFAMKNFKYVYDMKLKPEQATFDSAQELLVKAGLLQPLADKDYLDMSIWQRAFG</sequence>
<dbReference type="InterPro" id="IPR027939">
    <property type="entry name" value="NMT1/THI5"/>
</dbReference>
<dbReference type="Pfam" id="PF09084">
    <property type="entry name" value="NMT1"/>
    <property type="match status" value="1"/>
</dbReference>
<evidence type="ECO:0000313" key="2">
    <source>
        <dbReference type="EMBL" id="TWF58595.1"/>
    </source>
</evidence>
<accession>A0A561R7M1</accession>
<dbReference type="EMBL" id="VIWP01000001">
    <property type="protein sequence ID" value="TWF58595.1"/>
    <property type="molecule type" value="Genomic_DNA"/>
</dbReference>